<sequence length="147" mass="16289">MSIVKRLPWISLVLVLLSYSALGWVLAESQVPRLVWLVFVPIVLFVVGSLTAPLSLMTQYSSILFRSNIRTFAVAVFGAFLFFLMLAWFRLFLDCLLIFSAAILARIDFQVSGFTEGQAFWITCAISLVGIALGAGIYQGVLHHVSL</sequence>
<accession>A0A367RQI3</accession>
<keyword evidence="1" id="KW-0472">Membrane</keyword>
<reference evidence="2" key="1">
    <citation type="submission" date="2016-04" db="EMBL/GenBank/DDBJ databases">
        <authorList>
            <person name="Tabuchi Yagui T.R."/>
        </authorList>
    </citation>
    <scope>NUCLEOTIDE SEQUENCE [LARGE SCALE GENOMIC DNA]</scope>
    <source>
        <strain evidence="2">NIES-26</strain>
    </source>
</reference>
<evidence type="ECO:0000313" key="2">
    <source>
        <dbReference type="EMBL" id="RCJ37943.1"/>
    </source>
</evidence>
<feature type="transmembrane region" description="Helical" evidence="1">
    <location>
        <begin position="33"/>
        <end position="56"/>
    </location>
</feature>
<feature type="transmembrane region" description="Helical" evidence="1">
    <location>
        <begin position="119"/>
        <end position="141"/>
    </location>
</feature>
<keyword evidence="3" id="KW-1185">Reference proteome</keyword>
<feature type="transmembrane region" description="Helical" evidence="1">
    <location>
        <begin position="68"/>
        <end position="85"/>
    </location>
</feature>
<keyword evidence="1" id="KW-0812">Transmembrane</keyword>
<evidence type="ECO:0000313" key="3">
    <source>
        <dbReference type="Proteomes" id="UP000252107"/>
    </source>
</evidence>
<organism evidence="2 3">
    <name type="scientific">Nostoc minutum NIES-26</name>
    <dbReference type="NCBI Taxonomy" id="1844469"/>
    <lineage>
        <taxon>Bacteria</taxon>
        <taxon>Bacillati</taxon>
        <taxon>Cyanobacteriota</taxon>
        <taxon>Cyanophyceae</taxon>
        <taxon>Nostocales</taxon>
        <taxon>Nostocaceae</taxon>
        <taxon>Nostoc</taxon>
    </lineage>
</organism>
<dbReference type="EMBL" id="LXQD01000109">
    <property type="protein sequence ID" value="RCJ37943.1"/>
    <property type="molecule type" value="Genomic_DNA"/>
</dbReference>
<evidence type="ECO:0000256" key="1">
    <source>
        <dbReference type="SAM" id="Phobius"/>
    </source>
</evidence>
<dbReference type="AlphaFoldDB" id="A0A367RQI3"/>
<keyword evidence="1" id="KW-1133">Transmembrane helix</keyword>
<dbReference type="Proteomes" id="UP000252107">
    <property type="component" value="Unassembled WGS sequence"/>
</dbReference>
<comment type="caution">
    <text evidence="2">The sequence shown here is derived from an EMBL/GenBank/DDBJ whole genome shotgun (WGS) entry which is preliminary data.</text>
</comment>
<protein>
    <submittedName>
        <fullName evidence="2">Uncharacterized protein</fullName>
    </submittedName>
</protein>
<proteinExistence type="predicted"/>
<name>A0A367RQI3_9NOSO</name>
<gene>
    <name evidence="2" type="ORF">A6770_14260</name>
</gene>